<dbReference type="EMBL" id="CP017675">
    <property type="protein sequence ID" value="APB34368.1"/>
    <property type="molecule type" value="Genomic_DNA"/>
</dbReference>
<keyword evidence="4" id="KW-1185">Reference proteome</keyword>
<dbReference type="Proteomes" id="UP000180235">
    <property type="component" value="Chromosome"/>
</dbReference>
<evidence type="ECO:0000313" key="3">
    <source>
        <dbReference type="EMBL" id="APB34368.1"/>
    </source>
</evidence>
<proteinExistence type="predicted"/>
<evidence type="ECO:0000256" key="2">
    <source>
        <dbReference type="SAM" id="Phobius"/>
    </source>
</evidence>
<feature type="transmembrane region" description="Helical" evidence="2">
    <location>
        <begin position="6"/>
        <end position="28"/>
    </location>
</feature>
<sequence>MDKGWSLALVGGVVGGMVALGLAGLLFWQGRSTPITQRAEGTPAATAPPTPQPMGGGSTGATAQTTPKINQEQSAIALITGLYEALSAKNWAQARLAYTPAMQSQFDPTFFAQFDRVAVQDLRVTERSPDQWQFLGRNTYFYPNGDTQEEERSYTILWQNNRPIISDSRFVRVLQSR</sequence>
<evidence type="ECO:0000256" key="1">
    <source>
        <dbReference type="SAM" id="MobiDB-lite"/>
    </source>
</evidence>
<gene>
    <name evidence="3" type="ORF">GlitD10_2042</name>
</gene>
<organism evidence="3 4">
    <name type="scientific">Gloeomargarita lithophora Alchichica-D10</name>
    <dbReference type="NCBI Taxonomy" id="1188229"/>
    <lineage>
        <taxon>Bacteria</taxon>
        <taxon>Bacillati</taxon>
        <taxon>Cyanobacteriota</taxon>
        <taxon>Cyanophyceae</taxon>
        <taxon>Gloeomargaritales</taxon>
        <taxon>Gloeomargaritaceae</taxon>
        <taxon>Gloeomargarita</taxon>
    </lineage>
</organism>
<name>A0A1J0AEM8_9CYAN</name>
<feature type="region of interest" description="Disordered" evidence="1">
    <location>
        <begin position="38"/>
        <end position="64"/>
    </location>
</feature>
<dbReference type="STRING" id="1188229.GlitD10_2042"/>
<keyword evidence="2" id="KW-0472">Membrane</keyword>
<dbReference type="KEGG" id="glt:GlitD10_2042"/>
<protein>
    <submittedName>
        <fullName evidence="3">Heat shock protein 70</fullName>
    </submittedName>
</protein>
<evidence type="ECO:0000313" key="4">
    <source>
        <dbReference type="Proteomes" id="UP000180235"/>
    </source>
</evidence>
<dbReference type="OrthoDB" id="428645at2"/>
<keyword evidence="2" id="KW-1133">Transmembrane helix</keyword>
<keyword evidence="2" id="KW-0812">Transmembrane</keyword>
<dbReference type="RefSeq" id="WP_071454816.1">
    <property type="nucleotide sequence ID" value="NZ_CP017675.1"/>
</dbReference>
<keyword evidence="3" id="KW-0346">Stress response</keyword>
<reference evidence="3 4" key="1">
    <citation type="submission" date="2016-10" db="EMBL/GenBank/DDBJ databases">
        <title>Description of Gloeomargarita lithophora gen. nov., sp. nov., a thylakoid-bearing basal-branching cyanobacterium with intracellular carbonates, and proposal for Gloeomargaritales ord. nov.</title>
        <authorList>
            <person name="Moreira D."/>
            <person name="Tavera R."/>
            <person name="Benzerara K."/>
            <person name="Skouri-Panet F."/>
            <person name="Couradeau E."/>
            <person name="Gerard E."/>
            <person name="Loussert C."/>
            <person name="Novelo E."/>
            <person name="Zivanovic Y."/>
            <person name="Lopez-Garcia P."/>
        </authorList>
    </citation>
    <scope>NUCLEOTIDE SEQUENCE [LARGE SCALE GENOMIC DNA]</scope>
    <source>
        <strain evidence="3 4">D10</strain>
    </source>
</reference>
<accession>A0A1J0AEM8</accession>
<dbReference type="AlphaFoldDB" id="A0A1J0AEM8"/>